<dbReference type="AlphaFoldDB" id="A0A3B0SM41"/>
<evidence type="ECO:0000256" key="1">
    <source>
        <dbReference type="SAM" id="MobiDB-lite"/>
    </source>
</evidence>
<evidence type="ECO:0000313" key="2">
    <source>
        <dbReference type="EMBL" id="VAV97463.1"/>
    </source>
</evidence>
<sequence>MPVMIKEMEAEQMPSPPREQPAVSEETSLTPSDRQAIFRAIRLNHRREARRRAD</sequence>
<accession>A0A3B0SM41</accession>
<reference evidence="2" key="1">
    <citation type="submission" date="2018-06" db="EMBL/GenBank/DDBJ databases">
        <authorList>
            <person name="Zhirakovskaya E."/>
        </authorList>
    </citation>
    <scope>NUCLEOTIDE SEQUENCE</scope>
</reference>
<gene>
    <name evidence="2" type="ORF">MNBD_ALPHA04-1384</name>
</gene>
<proteinExistence type="predicted"/>
<feature type="region of interest" description="Disordered" evidence="1">
    <location>
        <begin position="1"/>
        <end position="31"/>
    </location>
</feature>
<name>A0A3B0SM41_9ZZZZ</name>
<protein>
    <submittedName>
        <fullName evidence="2">Uncharacterized protein</fullName>
    </submittedName>
</protein>
<organism evidence="2">
    <name type="scientific">hydrothermal vent metagenome</name>
    <dbReference type="NCBI Taxonomy" id="652676"/>
    <lineage>
        <taxon>unclassified sequences</taxon>
        <taxon>metagenomes</taxon>
        <taxon>ecological metagenomes</taxon>
    </lineage>
</organism>
<dbReference type="EMBL" id="UOEF01000246">
    <property type="protein sequence ID" value="VAV97463.1"/>
    <property type="molecule type" value="Genomic_DNA"/>
</dbReference>